<gene>
    <name evidence="1" type="ORF">BU204_32555</name>
</gene>
<dbReference type="AlphaFoldDB" id="A0A1Q8C6B1"/>
<dbReference type="RefSeq" id="WP_075129642.1">
    <property type="nucleotide sequence ID" value="NZ_MSIE01000082.1"/>
</dbReference>
<protein>
    <submittedName>
        <fullName evidence="1">Uncharacterized protein</fullName>
    </submittedName>
</protein>
<name>A0A1Q8C6B1_9PSEU</name>
<proteinExistence type="predicted"/>
<evidence type="ECO:0000313" key="1">
    <source>
        <dbReference type="EMBL" id="OLF09877.1"/>
    </source>
</evidence>
<organism evidence="1 2">
    <name type="scientific">Actinophytocola xanthii</name>
    <dbReference type="NCBI Taxonomy" id="1912961"/>
    <lineage>
        <taxon>Bacteria</taxon>
        <taxon>Bacillati</taxon>
        <taxon>Actinomycetota</taxon>
        <taxon>Actinomycetes</taxon>
        <taxon>Pseudonocardiales</taxon>
        <taxon>Pseudonocardiaceae</taxon>
    </lineage>
</organism>
<dbReference type="Proteomes" id="UP000185596">
    <property type="component" value="Unassembled WGS sequence"/>
</dbReference>
<comment type="caution">
    <text evidence="1">The sequence shown here is derived from an EMBL/GenBank/DDBJ whole genome shotgun (WGS) entry which is preliminary data.</text>
</comment>
<dbReference type="OrthoDB" id="3646700at2"/>
<accession>A0A1Q8C6B1</accession>
<reference evidence="1 2" key="1">
    <citation type="submission" date="2016-12" db="EMBL/GenBank/DDBJ databases">
        <title>The draft genome sequence of Actinophytocola sp. 11-183.</title>
        <authorList>
            <person name="Wang W."/>
            <person name="Yuan L."/>
        </authorList>
    </citation>
    <scope>NUCLEOTIDE SEQUENCE [LARGE SCALE GENOMIC DNA]</scope>
    <source>
        <strain evidence="1 2">11-183</strain>
    </source>
</reference>
<sequence length="563" mass="64167">MAPKEWFLEADVVRLGAPTQEPVDDRRRQLHLWVARRLLNSVRERRPATTTKYLPPEQIRSYPRLLGELLDLPNGGDEQTVAVIDCSLNHYEDLGENILYSVALCAAGFAASPGHVCIVLLPRLPHSYHSSFWEPLNELSISGGSVLVLNNEGKFKVHGGPRPKAEQVAPGYGQRQQELIGSRQQEFDDKIIRKMGHFEINDEYCSRYFFDGSRTVQELSHLLVDRITHLVGSRPSLARTELIVPETVDPWMEDAVAVASGKLRMRQTKWPSGGDRAAPDPDEHTQYLVMLDFVNTGSTYRRIIKEALGSGYNLHRYAVAAFMARDFQTEDDLPELSPIKRVRVDRVPRRDCVQCKIGLPFTNKDREELLRLRSYDAWEVLSHVPWIEETYGPPEHLRQKSNPDFVRLFEEFGDYLAYKLEMVLRHLVPGSAVAVACPEEPGILAVVKRMQPWADNRIVAVRVPRSVLEKADRSTSAEIRQLAEGHEWSRQLAHLAERNVNVVVVDEQNGSNRTARQMIKVLESFHLRPKAYLPVFNFVPSETLDGVRVVALYDVPRPRRMDP</sequence>
<keyword evidence="2" id="KW-1185">Reference proteome</keyword>
<dbReference type="EMBL" id="MSIE01000082">
    <property type="protein sequence ID" value="OLF09877.1"/>
    <property type="molecule type" value="Genomic_DNA"/>
</dbReference>
<dbReference type="STRING" id="1912961.BU204_32555"/>
<evidence type="ECO:0000313" key="2">
    <source>
        <dbReference type="Proteomes" id="UP000185596"/>
    </source>
</evidence>